<dbReference type="InParanoid" id="A0A7R5KGT6"/>
<gene>
    <name evidence="2" type="primary">LOC120322949</name>
</gene>
<dbReference type="GeneID" id="120322949"/>
<reference evidence="2" key="1">
    <citation type="submission" date="2025-08" db="UniProtKB">
        <authorList>
            <consortium name="RefSeq"/>
        </authorList>
    </citation>
    <scope>IDENTIFICATION</scope>
    <source>
        <tissue evidence="2">Muscle</tissue>
    </source>
</reference>
<keyword evidence="1" id="KW-1185">Reference proteome</keyword>
<evidence type="ECO:0000313" key="2">
    <source>
        <dbReference type="RefSeq" id="XP_039235644.1"/>
    </source>
</evidence>
<accession>A0A7R5KGT6</accession>
<proteinExistence type="predicted"/>
<dbReference type="AlphaFoldDB" id="A0A7R5KGT6"/>
<evidence type="ECO:0000313" key="1">
    <source>
        <dbReference type="Proteomes" id="UP000504627"/>
    </source>
</evidence>
<sequence>MGCQGATNVGKDKKECFSLIPAGLFPRALFPTWELHVEAPPVQLSKECRTSRCSVGANRGLSAPGFSRRTMEKDRDGGDTSRLFPCHISRDVCLGDCAAEPYWILQEFVSAWHLWDREDGPTLSDGPASPEMILHLHGWSSISITAFHPLRETVGNGKGGGCSQPWIWAHTGCPAPSPLPSYSLSIPRFSHRLSGPNHQEKRLICILREFGASQGCGLVGHLRNDNLVSSSTCLRLGKDVWQRETSLGPSPVCWCYWDSQGKCSRGLLSPLKFQDHHCRFAQAEEPQEVLNIRKREGMAEGRRRGSCLSGLFPSFLLGQARLQRELMKWDVTGHHVDLPSSESSLGFWIARVELWGKKTAFKGNAGRAHLHQDPSWMGSLPFVSSLHHRSEGY</sequence>
<name>A0A7R5KGT6_9PASS</name>
<dbReference type="Proteomes" id="UP000504627">
    <property type="component" value="Unplaced"/>
</dbReference>
<protein>
    <submittedName>
        <fullName evidence="2">Uncharacterized protein LOC120322949 isoform X1</fullName>
    </submittedName>
</protein>
<organism evidence="1 2">
    <name type="scientific">Pipra filicauda</name>
    <name type="common">Wire-tailed manakin</name>
    <dbReference type="NCBI Taxonomy" id="649802"/>
    <lineage>
        <taxon>Eukaryota</taxon>
        <taxon>Metazoa</taxon>
        <taxon>Chordata</taxon>
        <taxon>Craniata</taxon>
        <taxon>Vertebrata</taxon>
        <taxon>Euteleostomi</taxon>
        <taxon>Archelosauria</taxon>
        <taxon>Archosauria</taxon>
        <taxon>Dinosauria</taxon>
        <taxon>Saurischia</taxon>
        <taxon>Theropoda</taxon>
        <taxon>Coelurosauria</taxon>
        <taxon>Aves</taxon>
        <taxon>Neognathae</taxon>
        <taxon>Neoaves</taxon>
        <taxon>Telluraves</taxon>
        <taxon>Australaves</taxon>
        <taxon>Passeriformes</taxon>
        <taxon>Pipridae</taxon>
        <taxon>Pipra</taxon>
    </lineage>
</organism>
<dbReference type="RefSeq" id="XP_039235644.1">
    <property type="nucleotide sequence ID" value="XM_039379710.1"/>
</dbReference>